<protein>
    <recommendedName>
        <fullName evidence="3">Cytosolic protein</fullName>
    </recommendedName>
</protein>
<name>A0A662DCJ2_UNCAE</name>
<evidence type="ECO:0000313" key="1">
    <source>
        <dbReference type="EMBL" id="RLE11889.1"/>
    </source>
</evidence>
<evidence type="ECO:0000313" key="2">
    <source>
        <dbReference type="Proteomes" id="UP000280417"/>
    </source>
</evidence>
<evidence type="ECO:0008006" key="3">
    <source>
        <dbReference type="Google" id="ProtNLM"/>
    </source>
</evidence>
<gene>
    <name evidence="1" type="ORF">DRJ04_07205</name>
</gene>
<dbReference type="EMBL" id="QMQA01000211">
    <property type="protein sequence ID" value="RLE11889.1"/>
    <property type="molecule type" value="Genomic_DNA"/>
</dbReference>
<dbReference type="AlphaFoldDB" id="A0A662DCJ2"/>
<sequence>MTECPNLKENLKRCNCTYEPCSRKGRCCECLRYHWQAGELPACFFPAEVEKTYDRSLRRFIQLHAK</sequence>
<dbReference type="Proteomes" id="UP000280417">
    <property type="component" value="Unassembled WGS sequence"/>
</dbReference>
<dbReference type="Pfam" id="PF20095">
    <property type="entry name" value="DUF6485"/>
    <property type="match status" value="1"/>
</dbReference>
<comment type="caution">
    <text evidence="1">The sequence shown here is derived from an EMBL/GenBank/DDBJ whole genome shotgun (WGS) entry which is preliminary data.</text>
</comment>
<accession>A0A662DCJ2</accession>
<organism evidence="1 2">
    <name type="scientific">Aerophobetes bacterium</name>
    <dbReference type="NCBI Taxonomy" id="2030807"/>
    <lineage>
        <taxon>Bacteria</taxon>
        <taxon>Candidatus Aerophobota</taxon>
    </lineage>
</organism>
<proteinExistence type="predicted"/>
<reference evidence="1 2" key="1">
    <citation type="submission" date="2018-06" db="EMBL/GenBank/DDBJ databases">
        <title>Extensive metabolic versatility and redundancy in microbially diverse, dynamic hydrothermal sediments.</title>
        <authorList>
            <person name="Dombrowski N."/>
            <person name="Teske A."/>
            <person name="Baker B.J."/>
        </authorList>
    </citation>
    <scope>NUCLEOTIDE SEQUENCE [LARGE SCALE GENOMIC DNA]</scope>
    <source>
        <strain evidence="1">B3_G15</strain>
    </source>
</reference>